<dbReference type="InterPro" id="IPR000159">
    <property type="entry name" value="RA_dom"/>
</dbReference>
<dbReference type="AlphaFoldDB" id="A0A0N0PCA7"/>
<name>A0A0N0PCA7_PAPMA</name>
<dbReference type="InterPro" id="IPR039269">
    <property type="entry name" value="ANKFN1"/>
</dbReference>
<dbReference type="InterPro" id="IPR036116">
    <property type="entry name" value="FN3_sf"/>
</dbReference>
<dbReference type="CDD" id="cd00063">
    <property type="entry name" value="FN3"/>
    <property type="match status" value="1"/>
</dbReference>
<dbReference type="InParanoid" id="A0A0N0PCA7"/>
<reference evidence="3 4" key="1">
    <citation type="journal article" date="2015" name="Nat. Commun.">
        <title>Outbred genome sequencing and CRISPR/Cas9 gene editing in butterflies.</title>
        <authorList>
            <person name="Li X."/>
            <person name="Fan D."/>
            <person name="Zhang W."/>
            <person name="Liu G."/>
            <person name="Zhang L."/>
            <person name="Zhao L."/>
            <person name="Fang X."/>
            <person name="Chen L."/>
            <person name="Dong Y."/>
            <person name="Chen Y."/>
            <person name="Ding Y."/>
            <person name="Zhao R."/>
            <person name="Feng M."/>
            <person name="Zhu Y."/>
            <person name="Feng Y."/>
            <person name="Jiang X."/>
            <person name="Zhu D."/>
            <person name="Xiang H."/>
            <person name="Feng X."/>
            <person name="Li S."/>
            <person name="Wang J."/>
            <person name="Zhang G."/>
            <person name="Kronforst M.R."/>
            <person name="Wang W."/>
        </authorList>
    </citation>
    <scope>NUCLEOTIDE SEQUENCE [LARGE SCALE GENOMIC DNA]</scope>
    <source>
        <strain evidence="3">Ya'a_city_454_Pm</strain>
        <tissue evidence="3">Whole body</tissue>
    </source>
</reference>
<accession>A0A0N0PCA7</accession>
<proteinExistence type="predicted"/>
<dbReference type="PANTHER" id="PTHR21437:SF1">
    <property type="entry name" value="WIDE AWAKE"/>
    <property type="match status" value="1"/>
</dbReference>
<dbReference type="Gene3D" id="2.60.40.10">
    <property type="entry name" value="Immunoglobulins"/>
    <property type="match status" value="1"/>
</dbReference>
<dbReference type="Proteomes" id="UP000053240">
    <property type="component" value="Unassembled WGS sequence"/>
</dbReference>
<feature type="compositionally biased region" description="Low complexity" evidence="1">
    <location>
        <begin position="526"/>
        <end position="546"/>
    </location>
</feature>
<feature type="region of interest" description="Disordered" evidence="1">
    <location>
        <begin position="526"/>
        <end position="550"/>
    </location>
</feature>
<dbReference type="InterPro" id="IPR013783">
    <property type="entry name" value="Ig-like_fold"/>
</dbReference>
<dbReference type="KEGG" id="pmac:106713335"/>
<dbReference type="CDD" id="cd17117">
    <property type="entry name" value="RA_ANKFN1_like"/>
    <property type="match status" value="1"/>
</dbReference>
<dbReference type="PROSITE" id="PS50200">
    <property type="entry name" value="RA"/>
    <property type="match status" value="1"/>
</dbReference>
<dbReference type="GO" id="GO:0007165">
    <property type="term" value="P:signal transduction"/>
    <property type="evidence" value="ECO:0007669"/>
    <property type="project" value="InterPro"/>
</dbReference>
<feature type="region of interest" description="Disordered" evidence="1">
    <location>
        <begin position="360"/>
        <end position="406"/>
    </location>
</feature>
<organism evidence="3 4">
    <name type="scientific">Papilio machaon</name>
    <name type="common">Old World swallowtail butterfly</name>
    <dbReference type="NCBI Taxonomy" id="76193"/>
    <lineage>
        <taxon>Eukaryota</taxon>
        <taxon>Metazoa</taxon>
        <taxon>Ecdysozoa</taxon>
        <taxon>Arthropoda</taxon>
        <taxon>Hexapoda</taxon>
        <taxon>Insecta</taxon>
        <taxon>Pterygota</taxon>
        <taxon>Neoptera</taxon>
        <taxon>Endopterygota</taxon>
        <taxon>Lepidoptera</taxon>
        <taxon>Glossata</taxon>
        <taxon>Ditrysia</taxon>
        <taxon>Papilionoidea</taxon>
        <taxon>Papilionidae</taxon>
        <taxon>Papilioninae</taxon>
        <taxon>Papilio</taxon>
    </lineage>
</organism>
<feature type="region of interest" description="Disordered" evidence="1">
    <location>
        <begin position="602"/>
        <end position="621"/>
    </location>
</feature>
<gene>
    <name evidence="3" type="ORF">RR48_03047</name>
</gene>
<dbReference type="GO" id="GO:0005819">
    <property type="term" value="C:spindle"/>
    <property type="evidence" value="ECO:0007669"/>
    <property type="project" value="TreeGrafter"/>
</dbReference>
<evidence type="ECO:0000256" key="1">
    <source>
        <dbReference type="SAM" id="MobiDB-lite"/>
    </source>
</evidence>
<keyword evidence="4" id="KW-1185">Reference proteome</keyword>
<dbReference type="PANTHER" id="PTHR21437">
    <property type="entry name" value="WIDE AWAKE"/>
    <property type="match status" value="1"/>
</dbReference>
<feature type="compositionally biased region" description="Low complexity" evidence="1">
    <location>
        <begin position="491"/>
        <end position="501"/>
    </location>
</feature>
<sequence>MLGWQQVRVPAGPAPELEVCGAHAVAVRLRDHKQSVTFAQSSQRDTTIITKYKVEWSSRADFSNLCGFREVAASGTTNGTKVLAAGLTRGRRYFFRAAAGNIKGWGPFTVSVPRSVVPSSNEEWDYLLAQSGKTTTEEQQTINSLAINVDEKPSESQEMFLDQISCAARRLFKEMDIPIETVNTHRIYDLEVIELNNDVSFIMVCPPAEQACSVPGQKEILLQKGDLLSLPIQAFEMIHLQTYHTNMLNKYSKLSCVLELDVALAAHSHREAFSCSELQTAKERLTKLEDLQNNLNIVWKAERWLMDLIGFARDKDKAGTSSGILLKYILDRNPTEGCVTETDTTDKDVNLKVDLLQIPSRDGKITKTSPGRGSWPGPAGNGNHAHLHPEFSKSEQQLSLSPRQTSVSTLNLSTSQFLNTDSKYSRKGSGDSQFTQSSLMSNNYLSSNSQFDIKSSRSHTSIGSNRLPPSKSEDTLILQNENVDPKPRPHSMSNTSASTTSSPLLTVKSYYPGSMISVRTMKGNVSESAQSLSSDSESQSSPLSVPLKIRPSPNRTFNVIASKSMTNVKSDVDYTDTGQEVCHKSNLCIKRQPLLETQEDVECNNKVPKTERDEDRPREQRTLDQPGILQVFAAYETGLAAGTSLKKFCIHVFAAYETGLAAGTSLKLHVTPRTSAREVIDLVVKQLNMAAVLKGKAGPVYGPERLQDFCLVAVIGARERCLRDDFRPLQLQNPWRKGRLYVRLKHDVLAALQHSAKQPAFI</sequence>
<protein>
    <submittedName>
        <fullName evidence="3">Ankyrin repeat and fibronectin type-III domain-containing protein 1</fullName>
    </submittedName>
</protein>
<dbReference type="InterPro" id="IPR003961">
    <property type="entry name" value="FN3_dom"/>
</dbReference>
<evidence type="ECO:0000313" key="4">
    <source>
        <dbReference type="Proteomes" id="UP000053240"/>
    </source>
</evidence>
<feature type="domain" description="Ras-associating" evidence="2">
    <location>
        <begin position="646"/>
        <end position="747"/>
    </location>
</feature>
<dbReference type="GO" id="GO:0061172">
    <property type="term" value="P:regulation of establishment of bipolar cell polarity"/>
    <property type="evidence" value="ECO:0007669"/>
    <property type="project" value="TreeGrafter"/>
</dbReference>
<feature type="compositionally biased region" description="Basic and acidic residues" evidence="1">
    <location>
        <begin position="608"/>
        <end position="621"/>
    </location>
</feature>
<dbReference type="GO" id="GO:0000132">
    <property type="term" value="P:establishment of mitotic spindle orientation"/>
    <property type="evidence" value="ECO:0007669"/>
    <property type="project" value="TreeGrafter"/>
</dbReference>
<evidence type="ECO:0000259" key="2">
    <source>
        <dbReference type="PROSITE" id="PS50200"/>
    </source>
</evidence>
<feature type="compositionally biased region" description="Polar residues" evidence="1">
    <location>
        <begin position="394"/>
        <end position="406"/>
    </location>
</feature>
<dbReference type="EMBL" id="KQ460711">
    <property type="protein sequence ID" value="KPJ12661.1"/>
    <property type="molecule type" value="Genomic_DNA"/>
</dbReference>
<evidence type="ECO:0000313" key="3">
    <source>
        <dbReference type="EMBL" id="KPJ12661.1"/>
    </source>
</evidence>
<dbReference type="Gene3D" id="3.10.20.90">
    <property type="entry name" value="Phosphatidylinositol 3-kinase Catalytic Subunit, Chain A, domain 1"/>
    <property type="match status" value="1"/>
</dbReference>
<feature type="compositionally biased region" description="Polar residues" evidence="1">
    <location>
        <begin position="451"/>
        <end position="464"/>
    </location>
</feature>
<dbReference type="SUPFAM" id="SSF49265">
    <property type="entry name" value="Fibronectin type III"/>
    <property type="match status" value="1"/>
</dbReference>
<dbReference type="SMART" id="SM00314">
    <property type="entry name" value="RA"/>
    <property type="match status" value="1"/>
</dbReference>
<feature type="region of interest" description="Disordered" evidence="1">
    <location>
        <begin position="451"/>
        <end position="501"/>
    </location>
</feature>